<dbReference type="AlphaFoldDB" id="A0A423VE11"/>
<comment type="caution">
    <text evidence="2">The sequence shown here is derived from an EMBL/GenBank/DDBJ whole genome shotgun (WGS) entry which is preliminary data.</text>
</comment>
<accession>A0A423VE11</accession>
<reference evidence="2 3" key="1">
    <citation type="submission" date="2015-09" db="EMBL/GenBank/DDBJ databases">
        <title>Host preference determinants of Valsa canker pathogens revealed by comparative genomics.</title>
        <authorList>
            <person name="Yin Z."/>
            <person name="Huang L."/>
        </authorList>
    </citation>
    <scope>NUCLEOTIDE SEQUENCE [LARGE SCALE GENOMIC DNA]</scope>
    <source>
        <strain evidence="2 3">YSFL</strain>
    </source>
</reference>
<feature type="compositionally biased region" description="Polar residues" evidence="1">
    <location>
        <begin position="1"/>
        <end position="16"/>
    </location>
</feature>
<sequence length="247" mass="27090">MPDTTMASGRTPSSGGRTKRRLADVDTIPATAAPQDKSTSNKKQRIGPSSSSIPRTLPMQPHEDLLAELKGKYTILTASVISSSKINKKVTQVLSHLGHVDLFSQSSVPGVMMLHARVGDSGKMVTVMELAKRRMDEAGQPWYQYNRVYEVSDNGTKLKPTGKALEHAVIEKPVMEGQDGDDYEDEDDDFEPVETAFDRAVRDKPASDSKETYMSVFLSRVPIPELQSKAFITLQTSTKAVGPYSKA</sequence>
<dbReference type="Proteomes" id="UP000284375">
    <property type="component" value="Unassembled WGS sequence"/>
</dbReference>
<evidence type="ECO:0000313" key="3">
    <source>
        <dbReference type="Proteomes" id="UP000284375"/>
    </source>
</evidence>
<evidence type="ECO:0008006" key="4">
    <source>
        <dbReference type="Google" id="ProtNLM"/>
    </source>
</evidence>
<evidence type="ECO:0000313" key="2">
    <source>
        <dbReference type="EMBL" id="ROV89041.1"/>
    </source>
</evidence>
<proteinExistence type="predicted"/>
<dbReference type="OrthoDB" id="424402at2759"/>
<organism evidence="2 3">
    <name type="scientific">Cytospora chrysosperma</name>
    <name type="common">Cytospora canker fungus</name>
    <name type="synonym">Sphaeria chrysosperma</name>
    <dbReference type="NCBI Taxonomy" id="252740"/>
    <lineage>
        <taxon>Eukaryota</taxon>
        <taxon>Fungi</taxon>
        <taxon>Dikarya</taxon>
        <taxon>Ascomycota</taxon>
        <taxon>Pezizomycotina</taxon>
        <taxon>Sordariomycetes</taxon>
        <taxon>Sordariomycetidae</taxon>
        <taxon>Diaporthales</taxon>
        <taxon>Cytosporaceae</taxon>
        <taxon>Cytospora</taxon>
    </lineage>
</organism>
<keyword evidence="3" id="KW-1185">Reference proteome</keyword>
<protein>
    <recommendedName>
        <fullName evidence="4">DNA/RNA-binding protein Alba-like domain-containing protein</fullName>
    </recommendedName>
</protein>
<gene>
    <name evidence="2" type="ORF">VSDG_08710</name>
</gene>
<dbReference type="EMBL" id="LJZO01000061">
    <property type="protein sequence ID" value="ROV89041.1"/>
    <property type="molecule type" value="Genomic_DNA"/>
</dbReference>
<name>A0A423VE11_CYTCH</name>
<feature type="region of interest" description="Disordered" evidence="1">
    <location>
        <begin position="1"/>
        <end position="60"/>
    </location>
</feature>
<evidence type="ECO:0000256" key="1">
    <source>
        <dbReference type="SAM" id="MobiDB-lite"/>
    </source>
</evidence>